<name>A0ABY6TQ98_BIOOC</name>
<evidence type="ECO:0000313" key="1">
    <source>
        <dbReference type="EMBL" id="VUC20774.1"/>
    </source>
</evidence>
<sequence>MNYAAALILVDTMSATFSTIATLLDSTKRTLARTQHPNIDADHSDIESLCDSPHARGTFGAYETAESHITVVGQ</sequence>
<proteinExistence type="predicted"/>
<gene>
    <name evidence="1" type="ORF">CLO192961_LOCUS32654</name>
</gene>
<comment type="caution">
    <text evidence="1">The sequence shown here is derived from an EMBL/GenBank/DDBJ whole genome shotgun (WGS) entry which is preliminary data.</text>
</comment>
<keyword evidence="2" id="KW-1185">Reference proteome</keyword>
<evidence type="ECO:0000313" key="2">
    <source>
        <dbReference type="Proteomes" id="UP000766486"/>
    </source>
</evidence>
<dbReference type="EMBL" id="CABFNS010000249">
    <property type="protein sequence ID" value="VUC20774.1"/>
    <property type="molecule type" value="Genomic_DNA"/>
</dbReference>
<reference evidence="1 2" key="1">
    <citation type="submission" date="2019-06" db="EMBL/GenBank/DDBJ databases">
        <authorList>
            <person name="Broberg M."/>
        </authorList>
    </citation>
    <scope>NUCLEOTIDE SEQUENCE [LARGE SCALE GENOMIC DNA]</scope>
</reference>
<protein>
    <submittedName>
        <fullName evidence="1">Uncharacterized protein</fullName>
    </submittedName>
</protein>
<organism evidence="1 2">
    <name type="scientific">Bionectria ochroleuca</name>
    <name type="common">Gliocladium roseum</name>
    <dbReference type="NCBI Taxonomy" id="29856"/>
    <lineage>
        <taxon>Eukaryota</taxon>
        <taxon>Fungi</taxon>
        <taxon>Dikarya</taxon>
        <taxon>Ascomycota</taxon>
        <taxon>Pezizomycotina</taxon>
        <taxon>Sordariomycetes</taxon>
        <taxon>Hypocreomycetidae</taxon>
        <taxon>Hypocreales</taxon>
        <taxon>Bionectriaceae</taxon>
        <taxon>Clonostachys</taxon>
    </lineage>
</organism>
<accession>A0ABY6TQ98</accession>
<dbReference type="Proteomes" id="UP000766486">
    <property type="component" value="Unassembled WGS sequence"/>
</dbReference>